<dbReference type="InterPro" id="IPR002642">
    <property type="entry name" value="LysoPLipase_cat_dom"/>
</dbReference>
<dbReference type="GO" id="GO:0004622">
    <property type="term" value="F:phosphatidylcholine lysophospholipase activity"/>
    <property type="evidence" value="ECO:0007669"/>
    <property type="project" value="UniProtKB-EC"/>
</dbReference>
<dbReference type="InterPro" id="IPR016035">
    <property type="entry name" value="Acyl_Trfase/lysoPLipase"/>
</dbReference>
<feature type="chain" id="PRO_5043090981" description="Lysophospholipase" evidence="9">
    <location>
        <begin position="20"/>
        <end position="620"/>
    </location>
</feature>
<dbReference type="SMART" id="SM00022">
    <property type="entry name" value="PLAc"/>
    <property type="match status" value="1"/>
</dbReference>
<dbReference type="SUPFAM" id="SSF52151">
    <property type="entry name" value="FabD/lysophospholipase-like"/>
    <property type="match status" value="1"/>
</dbReference>
<evidence type="ECO:0000256" key="8">
    <source>
        <dbReference type="PROSITE-ProRule" id="PRU00555"/>
    </source>
</evidence>
<keyword evidence="5 8" id="KW-0442">Lipid degradation</keyword>
<dbReference type="Pfam" id="PF01735">
    <property type="entry name" value="PLA2_B"/>
    <property type="match status" value="1"/>
</dbReference>
<dbReference type="PROSITE" id="PS51210">
    <property type="entry name" value="PLA2C"/>
    <property type="match status" value="1"/>
</dbReference>
<dbReference type="Proteomes" id="UP001050691">
    <property type="component" value="Unassembled WGS sequence"/>
</dbReference>
<dbReference type="GO" id="GO:0005829">
    <property type="term" value="C:cytosol"/>
    <property type="evidence" value="ECO:0007669"/>
    <property type="project" value="TreeGrafter"/>
</dbReference>
<evidence type="ECO:0000256" key="6">
    <source>
        <dbReference type="ARBA" id="ARBA00023098"/>
    </source>
</evidence>
<keyword evidence="12" id="KW-1185">Reference proteome</keyword>
<keyword evidence="6 8" id="KW-0443">Lipid metabolism</keyword>
<feature type="signal peptide" evidence="9">
    <location>
        <begin position="1"/>
        <end position="19"/>
    </location>
</feature>
<dbReference type="EMBL" id="BPWL01000001">
    <property type="protein sequence ID" value="GJJ05850.1"/>
    <property type="molecule type" value="Genomic_DNA"/>
</dbReference>
<evidence type="ECO:0000256" key="5">
    <source>
        <dbReference type="ARBA" id="ARBA00022963"/>
    </source>
</evidence>
<dbReference type="GO" id="GO:0004623">
    <property type="term" value="F:phospholipase A2 activity"/>
    <property type="evidence" value="ECO:0007669"/>
    <property type="project" value="TreeGrafter"/>
</dbReference>
<keyword evidence="3 9" id="KW-0732">Signal</keyword>
<organism evidence="11 12">
    <name type="scientific">Clathrus columnatus</name>
    <dbReference type="NCBI Taxonomy" id="1419009"/>
    <lineage>
        <taxon>Eukaryota</taxon>
        <taxon>Fungi</taxon>
        <taxon>Dikarya</taxon>
        <taxon>Basidiomycota</taxon>
        <taxon>Agaricomycotina</taxon>
        <taxon>Agaricomycetes</taxon>
        <taxon>Phallomycetidae</taxon>
        <taxon>Phallales</taxon>
        <taxon>Clathraceae</taxon>
        <taxon>Clathrus</taxon>
    </lineage>
</organism>
<dbReference type="Gene3D" id="3.40.1090.10">
    <property type="entry name" value="Cytosolic phospholipase A2 catalytic domain"/>
    <property type="match status" value="1"/>
</dbReference>
<evidence type="ECO:0000256" key="7">
    <source>
        <dbReference type="ARBA" id="ARBA00023180"/>
    </source>
</evidence>
<evidence type="ECO:0000256" key="9">
    <source>
        <dbReference type="RuleBase" id="RU362103"/>
    </source>
</evidence>
<dbReference type="PANTHER" id="PTHR10728:SF33">
    <property type="entry name" value="LYSOPHOSPHOLIPASE 1-RELATED"/>
    <property type="match status" value="1"/>
</dbReference>
<protein>
    <recommendedName>
        <fullName evidence="2 9">Lysophospholipase</fullName>
        <ecNumber evidence="2 9">3.1.1.5</ecNumber>
    </recommendedName>
</protein>
<dbReference type="EC" id="3.1.1.5" evidence="2 9"/>
<dbReference type="AlphaFoldDB" id="A0AAV4ZWJ1"/>
<name>A0AAV4ZWJ1_9AGAM</name>
<gene>
    <name evidence="11" type="ORF">Clacol_000037</name>
</gene>
<evidence type="ECO:0000313" key="12">
    <source>
        <dbReference type="Proteomes" id="UP001050691"/>
    </source>
</evidence>
<dbReference type="GO" id="GO:0046475">
    <property type="term" value="P:glycerophospholipid catabolic process"/>
    <property type="evidence" value="ECO:0007669"/>
    <property type="project" value="TreeGrafter"/>
</dbReference>
<keyword evidence="4 8" id="KW-0378">Hydrolase</keyword>
<evidence type="ECO:0000256" key="1">
    <source>
        <dbReference type="ARBA" id="ARBA00008780"/>
    </source>
</evidence>
<evidence type="ECO:0000256" key="2">
    <source>
        <dbReference type="ARBA" id="ARBA00013274"/>
    </source>
</evidence>
<keyword evidence="7" id="KW-0325">Glycoprotein</keyword>
<evidence type="ECO:0000256" key="3">
    <source>
        <dbReference type="ARBA" id="ARBA00022729"/>
    </source>
</evidence>
<proteinExistence type="inferred from homology"/>
<comment type="similarity">
    <text evidence="1 9">Belongs to the lysophospholipase family.</text>
</comment>
<comment type="catalytic activity">
    <reaction evidence="9">
        <text>a 1-acyl-sn-glycero-3-phosphocholine + H2O = sn-glycerol 3-phosphocholine + a fatty acid + H(+)</text>
        <dbReference type="Rhea" id="RHEA:15177"/>
        <dbReference type="ChEBI" id="CHEBI:15377"/>
        <dbReference type="ChEBI" id="CHEBI:15378"/>
        <dbReference type="ChEBI" id="CHEBI:16870"/>
        <dbReference type="ChEBI" id="CHEBI:28868"/>
        <dbReference type="ChEBI" id="CHEBI:58168"/>
        <dbReference type="EC" id="3.1.1.5"/>
    </reaction>
</comment>
<sequence>MRGFEFWLVLLSWTAVAMAQALGPISPLPTQCPPSGLPIRPASPGPGKKQTLAQQEASYITNRERSVLPSMWDQYLCNVKRSTTSPTSTCQSTLDSESPPLRSRVGFAPSGGAFRSAALTAGVISAFDGRNSTSVKIGTGGIFQLFSYASSTSGSSWIMESFLQAGEPTIPNLIFPPPNPNVNNTNTFGGWLLQFDLIQPLGNNINLTIEFFEIVLEEVASKIKVGLPVTMTDIFQQLLSRHFVNGTTADNFFQLSTHGEGITLSGLLSSPQMETFTSPFLIAVADSIPPTSNPNHVQASQGSVPITGNEAWELSPVEVGSFNPQLGEFIPTHLLGSTAGTNHCIAGFDQLAYVIATSSSVFTVNNGATSFTFLSSTYYNVVSGILLSPVDLLAELLDTALGPQTGIRLDAAAVPNPFKGINPATYSNTNEDIVYLVDGGLDGRNIAYEPLTVRARGLDVIISVDAASYWEKLGDYRKLTFSANTIDNFPNGTSVINAATGAKQFPDVYAFPTVPSTTEIFVADKLNLFPTFFGCFEGDKSVPIIVYIPNHPIEGQVPLTNISDQQNHFAMDEFQAILDQAFEIAITGRPGTSGTTWPECLECALVDRGNAKLDQTKLWD</sequence>
<dbReference type="PANTHER" id="PTHR10728">
    <property type="entry name" value="CYTOSOLIC PHOSPHOLIPASE A2"/>
    <property type="match status" value="1"/>
</dbReference>
<reference evidence="11" key="1">
    <citation type="submission" date="2021-10" db="EMBL/GenBank/DDBJ databases">
        <title>De novo Genome Assembly of Clathrus columnatus (Basidiomycota, Fungi) Using Illumina and Nanopore Sequence Data.</title>
        <authorList>
            <person name="Ogiso-Tanaka E."/>
            <person name="Itagaki H."/>
            <person name="Hosoya T."/>
            <person name="Hosaka K."/>
        </authorList>
    </citation>
    <scope>NUCLEOTIDE SEQUENCE</scope>
    <source>
        <strain evidence="11">MO-923</strain>
    </source>
</reference>
<comment type="caution">
    <text evidence="11">The sequence shown here is derived from an EMBL/GenBank/DDBJ whole genome shotgun (WGS) entry which is preliminary data.</text>
</comment>
<feature type="domain" description="PLA2c" evidence="10">
    <location>
        <begin position="31"/>
        <end position="620"/>
    </location>
</feature>
<evidence type="ECO:0000259" key="10">
    <source>
        <dbReference type="PROSITE" id="PS51210"/>
    </source>
</evidence>
<evidence type="ECO:0000256" key="4">
    <source>
        <dbReference type="ARBA" id="ARBA00022801"/>
    </source>
</evidence>
<evidence type="ECO:0000313" key="11">
    <source>
        <dbReference type="EMBL" id="GJJ05850.1"/>
    </source>
</evidence>
<accession>A0AAV4ZWJ1</accession>